<evidence type="ECO:0000256" key="6">
    <source>
        <dbReference type="ARBA" id="ARBA00023170"/>
    </source>
</evidence>
<feature type="transmembrane region" description="Helical" evidence="8">
    <location>
        <begin position="85"/>
        <end position="103"/>
    </location>
</feature>
<evidence type="ECO:0000256" key="7">
    <source>
        <dbReference type="ARBA" id="ARBA00023224"/>
    </source>
</evidence>
<dbReference type="PANTHER" id="PTHR23112:SF0">
    <property type="entry name" value="TRANSMEMBRANE PROTEIN 116"/>
    <property type="match status" value="1"/>
</dbReference>
<dbReference type="PRINTS" id="PR02000">
    <property type="entry name" value="GCR1PLANT"/>
</dbReference>
<dbReference type="Pfam" id="PF05462">
    <property type="entry name" value="Dicty_CAR"/>
    <property type="match status" value="1"/>
</dbReference>
<dbReference type="GO" id="GO:0009939">
    <property type="term" value="P:positive regulation of gibberellic acid mediated signaling pathway"/>
    <property type="evidence" value="ECO:0007669"/>
    <property type="project" value="EnsemblPlants"/>
</dbReference>
<proteinExistence type="predicted"/>
<dbReference type="SUPFAM" id="SSF81321">
    <property type="entry name" value="Family A G protein-coupled receptor-like"/>
    <property type="match status" value="1"/>
</dbReference>
<dbReference type="Proteomes" id="UP000244005">
    <property type="component" value="Unassembled WGS sequence"/>
</dbReference>
<dbReference type="AlphaFoldDB" id="A0A2R6WMW1"/>
<dbReference type="GO" id="GO:0010244">
    <property type="term" value="P:response to low fluence blue light stimulus by blue low-fluence system"/>
    <property type="evidence" value="ECO:0007669"/>
    <property type="project" value="EnsemblPlants"/>
</dbReference>
<feature type="transmembrane region" description="Helical" evidence="8">
    <location>
        <begin position="47"/>
        <end position="65"/>
    </location>
</feature>
<dbReference type="GO" id="GO:0009735">
    <property type="term" value="P:response to cytokinin"/>
    <property type="evidence" value="ECO:0007669"/>
    <property type="project" value="EnsemblPlants"/>
</dbReference>
<dbReference type="InterPro" id="IPR017981">
    <property type="entry name" value="GPCR_2-like_7TM"/>
</dbReference>
<dbReference type="GO" id="GO:0005886">
    <property type="term" value="C:plasma membrane"/>
    <property type="evidence" value="ECO:0000318"/>
    <property type="project" value="GO_Central"/>
</dbReference>
<evidence type="ECO:0000256" key="2">
    <source>
        <dbReference type="ARBA" id="ARBA00022692"/>
    </source>
</evidence>
<feature type="transmembrane region" description="Helical" evidence="8">
    <location>
        <begin position="115"/>
        <end position="133"/>
    </location>
</feature>
<dbReference type="Gramene" id="Mp5g18700.2">
    <property type="protein sequence ID" value="Mp5g18700.2.cds"/>
    <property type="gene ID" value="Mp5g18700"/>
</dbReference>
<name>A0A2R6WMW1_MARPO</name>
<comment type="subcellular location">
    <subcellularLocation>
        <location evidence="1">Membrane</location>
        <topology evidence="1">Multi-pass membrane protein</topology>
    </subcellularLocation>
</comment>
<sequence length="310" mass="36009">MEALTEEQTHFLTRINVTASAFSFGGSFFIVLCYLCFKELRKFSFKLVFYLSLSDMLCSLFNLLGDPREGFLCYVQGYSTQFFSVASFLWTTTIAFTLYRTVVKHKADVEEFGPAFHAYVWGTAFLMTIIPSIGDDYGPAGAWCWVRTETTAGKVLRFMTFYVPLWGAILFNGAVYFQVIRMLKYATRMAVSMADRQRQVEARPEMKAMNRWGYYPLILIASWTFGTINRIHDFVEPQNKLFWLYCLHISTASLMGLFNSIAYGLNAAVRRTLQERLDQWWPDKYRLWRPAFRDIEDAEELVPLEQKEGP</sequence>
<reference evidence="10" key="2">
    <citation type="submission" date="2017-12" db="EMBL/GenBank/DDBJ databases">
        <title>WGS assembly of Marchantia polymorpha.</title>
        <authorList>
            <person name="Bowman J.L."/>
            <person name="Kohchi T."/>
            <person name="Yamato K.T."/>
            <person name="Jenkins J."/>
            <person name="Shu S."/>
            <person name="Ishizaki K."/>
            <person name="Yamaoka S."/>
            <person name="Nishihama R."/>
            <person name="Nakamura Y."/>
            <person name="Berger F."/>
            <person name="Adam C."/>
            <person name="Aki S.S."/>
            <person name="Althoff F."/>
            <person name="Araki T."/>
            <person name="Arteaga-Vazquez M.A."/>
            <person name="Balasubrmanian S."/>
            <person name="Bauer D."/>
            <person name="Boehm C.R."/>
            <person name="Briginshaw L."/>
            <person name="Caballero-Perez J."/>
            <person name="Catarino B."/>
            <person name="Chen F."/>
            <person name="Chiyoda S."/>
            <person name="Chovatia M."/>
            <person name="Davies K.M."/>
            <person name="Delmans M."/>
            <person name="Demura T."/>
            <person name="Dierschke T."/>
            <person name="Dolan L."/>
            <person name="Dorantes-Acosta A.E."/>
            <person name="Eklund D.M."/>
            <person name="Florent S.N."/>
            <person name="Flores-Sandoval E."/>
            <person name="Fujiyama A."/>
            <person name="Fukuzawa H."/>
            <person name="Galik B."/>
            <person name="Grimanelli D."/>
            <person name="Grimwood J."/>
            <person name="Grossniklaus U."/>
            <person name="Hamada T."/>
            <person name="Haseloff J."/>
            <person name="Hetherington A.J."/>
            <person name="Higo A."/>
            <person name="Hirakawa Y."/>
            <person name="Hundley H.N."/>
            <person name="Ikeda Y."/>
            <person name="Inoue K."/>
            <person name="Inoue S."/>
            <person name="Ishida S."/>
            <person name="Jia Q."/>
            <person name="Kakita M."/>
            <person name="Kanazawa T."/>
            <person name="Kawai Y."/>
            <person name="Kawashima T."/>
            <person name="Kennedy M."/>
            <person name="Kinose K."/>
            <person name="Kinoshita T."/>
            <person name="Kohara Y."/>
            <person name="Koide E."/>
            <person name="Komatsu K."/>
            <person name="Kopischke S."/>
            <person name="Kubo M."/>
            <person name="Kyozuka J."/>
            <person name="Lagercrantz U."/>
            <person name="Lin S.S."/>
            <person name="Lindquist E."/>
            <person name="Lipzen A.M."/>
            <person name="Lu C."/>
            <person name="Luna E.D."/>
            <person name="Martienssen R.A."/>
            <person name="Minamino N."/>
            <person name="Mizutani M."/>
            <person name="Mizutani M."/>
            <person name="Mochizuki N."/>
            <person name="Monte I."/>
            <person name="Mosher R."/>
            <person name="Nagasaki H."/>
            <person name="Nakagami H."/>
            <person name="Naramoto S."/>
            <person name="Nishitani K."/>
            <person name="Ohtani M."/>
            <person name="Okamoto T."/>
            <person name="Okumura M."/>
            <person name="Phillips J."/>
            <person name="Pollak B."/>
            <person name="Reinders A."/>
            <person name="Roevekamp M."/>
            <person name="Sano R."/>
            <person name="Sawa S."/>
            <person name="Schmid M.W."/>
            <person name="Shirakawa M."/>
            <person name="Solano R."/>
            <person name="Spunde A."/>
            <person name="Suetsugu N."/>
            <person name="Sugano S."/>
            <person name="Sugiyama A."/>
            <person name="Sun R."/>
            <person name="Suzuki Y."/>
            <person name="Takenaka M."/>
            <person name="Takezawa D."/>
            <person name="Tomogane H."/>
            <person name="Tsuzuki M."/>
            <person name="Ueda T."/>
            <person name="Umeda M."/>
            <person name="Ward J.M."/>
            <person name="Watanabe Y."/>
            <person name="Yazaki K."/>
            <person name="Yokoyama R."/>
            <person name="Yoshitake Y."/>
            <person name="Yotsui I."/>
            <person name="Zachgo S."/>
            <person name="Schmutz J."/>
        </authorList>
    </citation>
    <scope>NUCLEOTIDE SEQUENCE [LARGE SCALE GENOMIC DNA]</scope>
    <source>
        <strain evidence="10">Tak-1</strain>
    </source>
</reference>
<reference evidence="11" key="1">
    <citation type="journal article" date="2017" name="Cell">
        <title>Insights into land plant evolution garnered from the Marchantia polymorpha genome.</title>
        <authorList>
            <person name="Bowman J.L."/>
            <person name="Kohchi T."/>
            <person name="Yamato K.T."/>
            <person name="Jenkins J."/>
            <person name="Shu S."/>
            <person name="Ishizaki K."/>
            <person name="Yamaoka S."/>
            <person name="Nishihama R."/>
            <person name="Nakamura Y."/>
            <person name="Berger F."/>
            <person name="Adam C."/>
            <person name="Aki S.S."/>
            <person name="Althoff F."/>
            <person name="Araki T."/>
            <person name="Arteaga-Vazquez M.A."/>
            <person name="Balasubrmanian S."/>
            <person name="Barry K."/>
            <person name="Bauer D."/>
            <person name="Boehm C.R."/>
            <person name="Briginshaw L."/>
            <person name="Caballero-Perez J."/>
            <person name="Catarino B."/>
            <person name="Chen F."/>
            <person name="Chiyoda S."/>
            <person name="Chovatia M."/>
            <person name="Davies K.M."/>
            <person name="Delmans M."/>
            <person name="Demura T."/>
            <person name="Dierschke T."/>
            <person name="Dolan L."/>
            <person name="Dorantes-Acosta A.E."/>
            <person name="Eklund D.M."/>
            <person name="Florent S.N."/>
            <person name="Flores-Sandoval E."/>
            <person name="Fujiyama A."/>
            <person name="Fukuzawa H."/>
            <person name="Galik B."/>
            <person name="Grimanelli D."/>
            <person name="Grimwood J."/>
            <person name="Grossniklaus U."/>
            <person name="Hamada T."/>
            <person name="Haseloff J."/>
            <person name="Hetherington A.J."/>
            <person name="Higo A."/>
            <person name="Hirakawa Y."/>
            <person name="Hundley H.N."/>
            <person name="Ikeda Y."/>
            <person name="Inoue K."/>
            <person name="Inoue S.I."/>
            <person name="Ishida S."/>
            <person name="Jia Q."/>
            <person name="Kakita M."/>
            <person name="Kanazawa T."/>
            <person name="Kawai Y."/>
            <person name="Kawashima T."/>
            <person name="Kennedy M."/>
            <person name="Kinose K."/>
            <person name="Kinoshita T."/>
            <person name="Kohara Y."/>
            <person name="Koide E."/>
            <person name="Komatsu K."/>
            <person name="Kopischke S."/>
            <person name="Kubo M."/>
            <person name="Kyozuka J."/>
            <person name="Lagercrantz U."/>
            <person name="Lin S.S."/>
            <person name="Lindquist E."/>
            <person name="Lipzen A.M."/>
            <person name="Lu C.W."/>
            <person name="De Luna E."/>
            <person name="Martienssen R.A."/>
            <person name="Minamino N."/>
            <person name="Mizutani M."/>
            <person name="Mizutani M."/>
            <person name="Mochizuki N."/>
            <person name="Monte I."/>
            <person name="Mosher R."/>
            <person name="Nagasaki H."/>
            <person name="Nakagami H."/>
            <person name="Naramoto S."/>
            <person name="Nishitani K."/>
            <person name="Ohtani M."/>
            <person name="Okamoto T."/>
            <person name="Okumura M."/>
            <person name="Phillips J."/>
            <person name="Pollak B."/>
            <person name="Reinders A."/>
            <person name="Rovekamp M."/>
            <person name="Sano R."/>
            <person name="Sawa S."/>
            <person name="Schmid M.W."/>
            <person name="Shirakawa M."/>
            <person name="Solano R."/>
            <person name="Spunde A."/>
            <person name="Suetsugu N."/>
            <person name="Sugano S."/>
            <person name="Sugiyama A."/>
            <person name="Sun R."/>
            <person name="Suzuki Y."/>
            <person name="Takenaka M."/>
            <person name="Takezawa D."/>
            <person name="Tomogane H."/>
            <person name="Tsuzuki M."/>
            <person name="Ueda T."/>
            <person name="Umeda M."/>
            <person name="Ward J.M."/>
            <person name="Watanabe Y."/>
            <person name="Yazaki K."/>
            <person name="Yokoyama R."/>
            <person name="Yoshitake Y."/>
            <person name="Yotsui I."/>
            <person name="Zachgo S."/>
            <person name="Schmutz J."/>
        </authorList>
    </citation>
    <scope>NUCLEOTIDE SEQUENCE [LARGE SCALE GENOMIC DNA]</scope>
    <source>
        <strain evidence="11">Tak-1</strain>
    </source>
</reference>
<evidence type="ECO:0000256" key="3">
    <source>
        <dbReference type="ARBA" id="ARBA00022989"/>
    </source>
</evidence>
<evidence type="ECO:0000313" key="10">
    <source>
        <dbReference type="EMBL" id="PTQ35198.1"/>
    </source>
</evidence>
<dbReference type="GO" id="GO:0006571">
    <property type="term" value="P:tyrosine biosynthetic process"/>
    <property type="evidence" value="ECO:0007669"/>
    <property type="project" value="EnsemblPlants"/>
</dbReference>
<keyword evidence="6" id="KW-0675">Receptor</keyword>
<keyword evidence="3 8" id="KW-1133">Transmembrane helix</keyword>
<dbReference type="EMBL" id="KZ772745">
    <property type="protein sequence ID" value="PTQ35199.1"/>
    <property type="molecule type" value="Genomic_DNA"/>
</dbReference>
<accession>A0A2R6WMW1</accession>
<keyword evidence="4" id="KW-0297">G-protein coupled receptor</keyword>
<evidence type="ECO:0000259" key="9">
    <source>
        <dbReference type="PROSITE" id="PS50261"/>
    </source>
</evidence>
<dbReference type="EMBL" id="KZ772745">
    <property type="protein sequence ID" value="PTQ35197.1"/>
    <property type="molecule type" value="Genomic_DNA"/>
</dbReference>
<dbReference type="OMA" id="FYSPDMT"/>
<evidence type="ECO:0000256" key="4">
    <source>
        <dbReference type="ARBA" id="ARBA00023040"/>
    </source>
</evidence>
<dbReference type="EMBL" id="KZ772745">
    <property type="protein sequence ID" value="PTQ35198.1"/>
    <property type="molecule type" value="Genomic_DNA"/>
</dbReference>
<dbReference type="Gramene" id="Mp5g18700.3">
    <property type="protein sequence ID" value="Mp5g18700.3.cds"/>
    <property type="gene ID" value="Mp5g18700"/>
</dbReference>
<dbReference type="GO" id="GO:0009738">
    <property type="term" value="P:abscisic acid-activated signaling pathway"/>
    <property type="evidence" value="ECO:0007669"/>
    <property type="project" value="EnsemblPlants"/>
</dbReference>
<gene>
    <name evidence="10" type="ORF">MARPO_0073s0070</name>
</gene>
<dbReference type="GO" id="GO:0009742">
    <property type="term" value="P:brassinosteroid mediated signaling pathway"/>
    <property type="evidence" value="ECO:0007669"/>
    <property type="project" value="EnsemblPlants"/>
</dbReference>
<dbReference type="GO" id="GO:0009788">
    <property type="term" value="P:negative regulation of abscisic acid-activated signaling pathway"/>
    <property type="evidence" value="ECO:0007669"/>
    <property type="project" value="EnsemblPlants"/>
</dbReference>
<dbReference type="PROSITE" id="PS50261">
    <property type="entry name" value="G_PROTEIN_RECEP_F2_4"/>
    <property type="match status" value="1"/>
</dbReference>
<dbReference type="OrthoDB" id="100006at2759"/>
<dbReference type="EMBL" id="KZ772745">
    <property type="protein sequence ID" value="PTQ35196.1"/>
    <property type="molecule type" value="Genomic_DNA"/>
</dbReference>
<keyword evidence="11" id="KW-1185">Reference proteome</keyword>
<dbReference type="PANTHER" id="PTHR23112">
    <property type="entry name" value="G PROTEIN-COUPLED RECEPTOR 157-RELATED"/>
    <property type="match status" value="1"/>
</dbReference>
<dbReference type="GO" id="GO:0009785">
    <property type="term" value="P:blue light signaling pathway"/>
    <property type="evidence" value="ECO:0007669"/>
    <property type="project" value="EnsemblPlants"/>
</dbReference>
<protein>
    <recommendedName>
        <fullName evidence="9">G-protein coupled receptors family 2 profile 2 domain-containing protein</fullName>
    </recommendedName>
</protein>
<dbReference type="GO" id="GO:0000278">
    <property type="term" value="P:mitotic cell cycle"/>
    <property type="evidence" value="ECO:0007669"/>
    <property type="project" value="EnsemblPlants"/>
</dbReference>
<dbReference type="InterPro" id="IPR022343">
    <property type="entry name" value="GCR1-cAMP_receptor"/>
</dbReference>
<keyword evidence="2 8" id="KW-0812">Transmembrane</keyword>
<dbReference type="GO" id="GO:0007189">
    <property type="term" value="P:adenylate cyclase-activating G protein-coupled receptor signaling pathway"/>
    <property type="evidence" value="ECO:0000318"/>
    <property type="project" value="GO_Central"/>
</dbReference>
<dbReference type="Gramene" id="Mp5g18700.1">
    <property type="protein sequence ID" value="Mp5g18700.1.cds"/>
    <property type="gene ID" value="Mp5g18700"/>
</dbReference>
<dbReference type="PRINTS" id="PR02001">
    <property type="entry name" value="GCR1CAMPR"/>
</dbReference>
<evidence type="ECO:0000256" key="5">
    <source>
        <dbReference type="ARBA" id="ARBA00023136"/>
    </source>
</evidence>
<dbReference type="GO" id="GO:0009094">
    <property type="term" value="P:L-phenylalanine biosynthetic process"/>
    <property type="evidence" value="ECO:0007669"/>
    <property type="project" value="EnsemblPlants"/>
</dbReference>
<feature type="transmembrane region" description="Helical" evidence="8">
    <location>
        <begin position="161"/>
        <end position="179"/>
    </location>
</feature>
<feature type="transmembrane region" description="Helical" evidence="8">
    <location>
        <begin position="242"/>
        <end position="265"/>
    </location>
</feature>
<feature type="transmembrane region" description="Helical" evidence="8">
    <location>
        <begin position="212"/>
        <end position="230"/>
    </location>
</feature>
<evidence type="ECO:0000256" key="1">
    <source>
        <dbReference type="ARBA" id="ARBA00004141"/>
    </source>
</evidence>
<keyword evidence="7" id="KW-0807">Transducer</keyword>
<feature type="domain" description="G-protein coupled receptors family 2 profile 2" evidence="9">
    <location>
        <begin position="12"/>
        <end position="267"/>
    </location>
</feature>
<dbReference type="GO" id="GO:0004930">
    <property type="term" value="F:G protein-coupled receptor activity"/>
    <property type="evidence" value="ECO:0000318"/>
    <property type="project" value="GO_Central"/>
</dbReference>
<dbReference type="Gene3D" id="1.20.1070.10">
    <property type="entry name" value="Rhodopsin 7-helix transmembrane proteins"/>
    <property type="match status" value="1"/>
</dbReference>
<organism evidence="10 11">
    <name type="scientific">Marchantia polymorpha</name>
    <name type="common">Common liverwort</name>
    <name type="synonym">Marchantia aquatica</name>
    <dbReference type="NCBI Taxonomy" id="3197"/>
    <lineage>
        <taxon>Eukaryota</taxon>
        <taxon>Viridiplantae</taxon>
        <taxon>Streptophyta</taxon>
        <taxon>Embryophyta</taxon>
        <taxon>Marchantiophyta</taxon>
        <taxon>Marchantiopsida</taxon>
        <taxon>Marchantiidae</taxon>
        <taxon>Marchantiales</taxon>
        <taxon>Marchantiaceae</taxon>
        <taxon>Marchantia</taxon>
    </lineage>
</organism>
<keyword evidence="5 8" id="KW-0472">Membrane</keyword>
<evidence type="ECO:0000313" key="11">
    <source>
        <dbReference type="Proteomes" id="UP000244005"/>
    </source>
</evidence>
<evidence type="ECO:0000256" key="8">
    <source>
        <dbReference type="SAM" id="Phobius"/>
    </source>
</evidence>
<feature type="transmembrane region" description="Helical" evidence="8">
    <location>
        <begin position="15"/>
        <end position="35"/>
    </location>
</feature>
<dbReference type="Gramene" id="Mp5g18700.4">
    <property type="protein sequence ID" value="Mp5g18700.4.cds"/>
    <property type="gene ID" value="Mp5g18700"/>
</dbReference>
<dbReference type="InterPro" id="IPR022340">
    <property type="entry name" value="GPCR_GCR1_put"/>
</dbReference>